<accession>A0A1J5RZ42</accession>
<protein>
    <submittedName>
        <fullName evidence="1">Uncharacterized protein</fullName>
    </submittedName>
</protein>
<organism evidence="1">
    <name type="scientific">mine drainage metagenome</name>
    <dbReference type="NCBI Taxonomy" id="410659"/>
    <lineage>
        <taxon>unclassified sequences</taxon>
        <taxon>metagenomes</taxon>
        <taxon>ecological metagenomes</taxon>
    </lineage>
</organism>
<reference evidence="1" key="1">
    <citation type="submission" date="2016-10" db="EMBL/GenBank/DDBJ databases">
        <title>Sequence of Gallionella enrichment culture.</title>
        <authorList>
            <person name="Poehlein A."/>
            <person name="Muehling M."/>
            <person name="Daniel R."/>
        </authorList>
    </citation>
    <scope>NUCLEOTIDE SEQUENCE</scope>
</reference>
<comment type="caution">
    <text evidence="1">The sequence shown here is derived from an EMBL/GenBank/DDBJ whole genome shotgun (WGS) entry which is preliminary data.</text>
</comment>
<dbReference type="SUPFAM" id="SSF49373">
    <property type="entry name" value="Invasin/intimin cell-adhesion fragments"/>
    <property type="match status" value="1"/>
</dbReference>
<dbReference type="InterPro" id="IPR008964">
    <property type="entry name" value="Invasin/intimin_cell_adhesion"/>
</dbReference>
<name>A0A1J5RZ42_9ZZZZ</name>
<evidence type="ECO:0000313" key="1">
    <source>
        <dbReference type="EMBL" id="OIR01130.1"/>
    </source>
</evidence>
<gene>
    <name evidence="1" type="ORF">GALL_167630</name>
</gene>
<dbReference type="Gene3D" id="2.60.40.1080">
    <property type="match status" value="1"/>
</dbReference>
<dbReference type="EMBL" id="MLJW01000087">
    <property type="protein sequence ID" value="OIR01130.1"/>
    <property type="molecule type" value="Genomic_DNA"/>
</dbReference>
<proteinExistence type="predicted"/>
<sequence>MKKILPFVTLVVLFAFANITSNAQCGGVCSGMTTYTQGGWGATPNGGNPGAILANNFAAVYPSGVTIGCNTGYTFHFTSAAAIANFLPQGGSPGAIHASATNPTGSYTVLAGQILTATINIDFDRYNPSGYKTNNTALLANLTFKEGVFNGKTVQFVLDEANKVLGGCPSSYSASDLNDALTTVNENYDGGSGNNEGELENEDSVPTVASITGTATVCKGSTTTLSDATAGGTWSTGDATIATVNNSGVVTGVAAGTVTITYSINNSCGIGSKSITITVNALPSAPTINITQPTCAVATGTITVTAPTGSGYTYSIDGTNYQSSTSFSGLATGTYSVTAKNASGCISSTATSATVNAQPATPTAPTVSVTQPTCAVATGTITVTAPTGTGMTYSIDGVNYQSSTSFTSVAAGTYSVTAKNASGCISSVTSATINAQPATPAAPTVTVTQTTCAVATGTITITAPTGSGITYSIDGTNYQSSTTFSTVAVGTYSVTAKNGSGCISSVTSATVNTQPAAPATPTVSITQPSGNVSTGTITVTAPTGSGYTYSIDGTNYQSSPIFSNVAVGTYTVTAMNANGCTSTVSATINSQTPCGGICSGFTTFTQGGWGAAPHGGNAGTILANNFAAVYPSGVTIGCNTGYTFHFTSATAIQNFLPQGGTPGSINASATDPTGAYTVLAGQVLAATLNIDFDKYNPSGYKTNDSSLLSALTFNSGVFSGKTVQFVLDEANKVLGGCTSSYSASDLNDALTTLNENYDNGGGTNNSNLNCSGLCGEVGGGGGGGLESRSLGDAIAKRVYNKAVNSLQKPVDYSIMQPITVSNLTTFGTGGALTLSSILPKSLSVNSQNLVSYISTPTDIPSITNANDVLSIDYTLNNQAKAVSFGTQTSGEVYDHTKAICDRLKGSTLIDMKNVMVNNMNMVAYTLKDANGSTEYAMSFVIGAKSGRNNYTIQSNWLNKDYVPDETMYNIQLWAVSPDMVTNMASQIISNLQANSPVQFLDDHTVLPATYMASGNRVTSNLDLTINNNTTATTGYFVMDDQTTELSTGTTQRTVPFTIQANGKTNISIPMNDNYASTVSMYINNQLKDVVYMADGTWSYAAGPSSTVNDFKVTNDANKTYSSDELPVFRNVAINGNSSDFVSIFKLLKGGGIAQDLSGYKTLNFTASGGYNLRVTLVKNSITNWADQYNTLIPLDNGTKDYSLSLNSFKSASIKDNINANDVTTVVFSVEVGNGHNNTLNTTLSNISFSKQDVAYLQSLSAKEVQVYPNPVIGNNFNCSFMSDKQTTLNLRVIDVESGRVVTTQQVNAVAGQNTVQVNINRVSGSSVYMVALDNNEVQYKKVKVISGTR</sequence>